<accession>A0ABZ0PQ68</accession>
<feature type="domain" description="Beta-lactamase-related" evidence="2">
    <location>
        <begin position="47"/>
        <end position="399"/>
    </location>
</feature>
<evidence type="ECO:0000259" key="2">
    <source>
        <dbReference type="Pfam" id="PF00144"/>
    </source>
</evidence>
<dbReference type="EC" id="3.1.1.103" evidence="3"/>
<dbReference type="GO" id="GO:0016787">
    <property type="term" value="F:hydrolase activity"/>
    <property type="evidence" value="ECO:0007669"/>
    <property type="project" value="UniProtKB-KW"/>
</dbReference>
<proteinExistence type="predicted"/>
<evidence type="ECO:0000313" key="3">
    <source>
        <dbReference type="EMBL" id="WPB87321.1"/>
    </source>
</evidence>
<evidence type="ECO:0000313" key="4">
    <source>
        <dbReference type="Proteomes" id="UP001305521"/>
    </source>
</evidence>
<dbReference type="InterPro" id="IPR001466">
    <property type="entry name" value="Beta-lactam-related"/>
</dbReference>
<feature type="chain" id="PRO_5045977257" evidence="1">
    <location>
        <begin position="23"/>
        <end position="421"/>
    </location>
</feature>
<sequence length="421" mass="46215">MQRRHLALMPAGLLAMPAIATAQEAERSQDLVQGFSRARLARFQPAMAREVERGSFNGCVALIARNGQIIHHEAYGHQDNARRVPMTREAIFLLASMTKPITSVAAMMLVEEGRMKIGDPITQWLPELRELKVMTRDGEVPLARPITVQDLLRHSSGFVYAASSPFPRIREMYEELDIEARRGPVPADEMLRRLGTVPLAFQPGAQFFYSISTDVLGLLLQRVAGQPLDQLIAERLTRPLGMTDTVWWVDAARRSRVAESIASDPLSTPMWNSYRIEQNPVPAGHFKGGAGLVGTSADYFRFAQMIANGGSFEGKRYLSAPTVNWMLSDHMGSMGGTPQASTGPGYGFGLGFAVRREQGISVAPGSPGDAMWAGAWGTSFTIDRAEKLVGVFMAQGPSSRMHTRMVFKNMVYGAMVESLRG</sequence>
<dbReference type="Gene3D" id="3.40.710.10">
    <property type="entry name" value="DD-peptidase/beta-lactamase superfamily"/>
    <property type="match status" value="1"/>
</dbReference>
<gene>
    <name evidence="3" type="ORF">R9Z33_10655</name>
</gene>
<organism evidence="3 4">
    <name type="scientific">Sediminicoccus rosea</name>
    <dbReference type="NCBI Taxonomy" id="1225128"/>
    <lineage>
        <taxon>Bacteria</taxon>
        <taxon>Pseudomonadati</taxon>
        <taxon>Pseudomonadota</taxon>
        <taxon>Alphaproteobacteria</taxon>
        <taxon>Acetobacterales</taxon>
        <taxon>Roseomonadaceae</taxon>
        <taxon>Sediminicoccus</taxon>
    </lineage>
</organism>
<dbReference type="InterPro" id="IPR050789">
    <property type="entry name" value="Diverse_Enzym_Activities"/>
</dbReference>
<reference evidence="3 4" key="1">
    <citation type="submission" date="2023-11" db="EMBL/GenBank/DDBJ databases">
        <title>Arctic aerobic anoxygenic photoheterotroph Sediminicoccus rosea KRV36 adapts its photosynthesis to long days of polar summer.</title>
        <authorList>
            <person name="Tomasch J."/>
            <person name="Kopejtka K."/>
            <person name="Bily T."/>
            <person name="Gardiner A.T."/>
            <person name="Gardian Z."/>
            <person name="Shivaramu S."/>
            <person name="Koblizek M."/>
            <person name="Engelhardt F."/>
            <person name="Kaftan D."/>
        </authorList>
    </citation>
    <scope>NUCLEOTIDE SEQUENCE [LARGE SCALE GENOMIC DNA]</scope>
    <source>
        <strain evidence="3 4">R-30</strain>
    </source>
</reference>
<dbReference type="InterPro" id="IPR012338">
    <property type="entry name" value="Beta-lactam/transpept-like"/>
</dbReference>
<dbReference type="Proteomes" id="UP001305521">
    <property type="component" value="Chromosome"/>
</dbReference>
<protein>
    <submittedName>
        <fullName evidence="3">Serine hydrolase domain-containing protein</fullName>
        <ecNumber evidence="3">3.1.1.103</ecNumber>
    </submittedName>
</protein>
<dbReference type="PANTHER" id="PTHR43283">
    <property type="entry name" value="BETA-LACTAMASE-RELATED"/>
    <property type="match status" value="1"/>
</dbReference>
<evidence type="ECO:0000256" key="1">
    <source>
        <dbReference type="SAM" id="SignalP"/>
    </source>
</evidence>
<dbReference type="RefSeq" id="WP_318651274.1">
    <property type="nucleotide sequence ID" value="NZ_CP137852.1"/>
</dbReference>
<keyword evidence="3" id="KW-0378">Hydrolase</keyword>
<feature type="signal peptide" evidence="1">
    <location>
        <begin position="1"/>
        <end position="22"/>
    </location>
</feature>
<keyword evidence="4" id="KW-1185">Reference proteome</keyword>
<name>A0ABZ0PQ68_9PROT</name>
<dbReference type="EMBL" id="CP137852">
    <property type="protein sequence ID" value="WPB87321.1"/>
    <property type="molecule type" value="Genomic_DNA"/>
</dbReference>
<keyword evidence="1" id="KW-0732">Signal</keyword>
<dbReference type="SUPFAM" id="SSF56601">
    <property type="entry name" value="beta-lactamase/transpeptidase-like"/>
    <property type="match status" value="1"/>
</dbReference>
<dbReference type="PANTHER" id="PTHR43283:SF3">
    <property type="entry name" value="BETA-LACTAMASE FAMILY PROTEIN (AFU_ORTHOLOGUE AFUA_5G07500)"/>
    <property type="match status" value="1"/>
</dbReference>
<dbReference type="Pfam" id="PF00144">
    <property type="entry name" value="Beta-lactamase"/>
    <property type="match status" value="1"/>
</dbReference>